<dbReference type="OrthoDB" id="10250354at2759"/>
<dbReference type="Pfam" id="PF13877">
    <property type="entry name" value="RPAP3_C"/>
    <property type="match status" value="1"/>
</dbReference>
<proteinExistence type="inferred from homology"/>
<reference evidence="6" key="1">
    <citation type="journal article" date="2021" name="Open Biol.">
        <title>Shared evolutionary footprints suggest mitochondrial oxidative damage underlies multiple complex I losses in fungi.</title>
        <authorList>
            <person name="Schikora-Tamarit M.A."/>
            <person name="Marcet-Houben M."/>
            <person name="Nosek J."/>
            <person name="Gabaldon T."/>
        </authorList>
    </citation>
    <scope>NUCLEOTIDE SEQUENCE</scope>
    <source>
        <strain evidence="6">NCAIM Y.01608</strain>
    </source>
</reference>
<dbReference type="InterPro" id="IPR025986">
    <property type="entry name" value="RPAP3-like_C"/>
</dbReference>
<keyword evidence="1" id="KW-0677">Repeat</keyword>
<accession>A0A1B7SJC6</accession>
<organism evidence="6 7">
    <name type="scientific">Ogataea polymorpha</name>
    <dbReference type="NCBI Taxonomy" id="460523"/>
    <lineage>
        <taxon>Eukaryota</taxon>
        <taxon>Fungi</taxon>
        <taxon>Dikarya</taxon>
        <taxon>Ascomycota</taxon>
        <taxon>Saccharomycotina</taxon>
        <taxon>Pichiomycetes</taxon>
        <taxon>Pichiales</taxon>
        <taxon>Pichiaceae</taxon>
        <taxon>Ogataea</taxon>
    </lineage>
</organism>
<evidence type="ECO:0000256" key="3">
    <source>
        <dbReference type="ARBA" id="ARBA00038275"/>
    </source>
</evidence>
<dbReference type="Proteomes" id="UP000788993">
    <property type="component" value="Unassembled WGS sequence"/>
</dbReference>
<dbReference type="InterPro" id="IPR011990">
    <property type="entry name" value="TPR-like_helical_dom_sf"/>
</dbReference>
<gene>
    <name evidence="6" type="ORF">OGATHE_004806</name>
</gene>
<dbReference type="Pfam" id="PF07719">
    <property type="entry name" value="TPR_2"/>
    <property type="match status" value="1"/>
</dbReference>
<dbReference type="SUPFAM" id="SSF48452">
    <property type="entry name" value="TPR-like"/>
    <property type="match status" value="1"/>
</dbReference>
<dbReference type="InterPro" id="IPR051966">
    <property type="entry name" value="RPAP3"/>
</dbReference>
<keyword evidence="2" id="KW-0802">TPR repeat</keyword>
<comment type="caution">
    <text evidence="6">The sequence shown here is derived from an EMBL/GenBank/DDBJ whole genome shotgun (WGS) entry which is preliminary data.</text>
</comment>
<dbReference type="GO" id="GO:0101031">
    <property type="term" value="C:protein folding chaperone complex"/>
    <property type="evidence" value="ECO:0007669"/>
    <property type="project" value="TreeGrafter"/>
</dbReference>
<dbReference type="InterPro" id="IPR013105">
    <property type="entry name" value="TPR_2"/>
</dbReference>
<dbReference type="Gene3D" id="1.25.40.10">
    <property type="entry name" value="Tetratricopeptide repeat domain"/>
    <property type="match status" value="1"/>
</dbReference>
<dbReference type="PROSITE" id="PS50005">
    <property type="entry name" value="TPR"/>
    <property type="match status" value="2"/>
</dbReference>
<evidence type="ECO:0000256" key="4">
    <source>
        <dbReference type="ARBA" id="ARBA00040133"/>
    </source>
</evidence>
<name>A0A1B7SJC6_9ASCO</name>
<dbReference type="AlphaFoldDB" id="A0A1B7SJC6"/>
<feature type="domain" description="RNA-polymerase II-associated protein 3-like C-terminal" evidence="5">
    <location>
        <begin position="178"/>
        <end position="262"/>
    </location>
</feature>
<dbReference type="RefSeq" id="XP_018211514.1">
    <property type="nucleotide sequence ID" value="XM_018357370.1"/>
</dbReference>
<dbReference type="PANTHER" id="PTHR46423:SF1">
    <property type="entry name" value="RNA POLYMERASE II-ASSOCIATED PROTEIN 3"/>
    <property type="match status" value="1"/>
</dbReference>
<dbReference type="SMART" id="SM00028">
    <property type="entry name" value="TPR"/>
    <property type="match status" value="3"/>
</dbReference>
<evidence type="ECO:0000313" key="7">
    <source>
        <dbReference type="Proteomes" id="UP000788993"/>
    </source>
</evidence>
<reference evidence="6" key="2">
    <citation type="submission" date="2021-01" db="EMBL/GenBank/DDBJ databases">
        <authorList>
            <person name="Schikora-Tamarit M.A."/>
        </authorList>
    </citation>
    <scope>NUCLEOTIDE SEQUENCE</scope>
    <source>
        <strain evidence="6">NCAIM Y.01608</strain>
    </source>
</reference>
<keyword evidence="7" id="KW-1185">Reference proteome</keyword>
<evidence type="ECO:0000259" key="5">
    <source>
        <dbReference type="Pfam" id="PF13877"/>
    </source>
</evidence>
<evidence type="ECO:0000256" key="1">
    <source>
        <dbReference type="ARBA" id="ARBA00022737"/>
    </source>
</evidence>
<evidence type="ECO:0000313" key="6">
    <source>
        <dbReference type="EMBL" id="KAH3663230.1"/>
    </source>
</evidence>
<comment type="similarity">
    <text evidence="3">Belongs to the RPAP3 family.</text>
</comment>
<dbReference type="EMBL" id="JAEUBD010001266">
    <property type="protein sequence ID" value="KAH3663230.1"/>
    <property type="molecule type" value="Genomic_DNA"/>
</dbReference>
<evidence type="ECO:0000256" key="2">
    <source>
        <dbReference type="ARBA" id="ARBA00022803"/>
    </source>
</evidence>
<protein>
    <recommendedName>
        <fullName evidence="4">RNA polymerase II-associated protein 3</fullName>
    </recommendedName>
</protein>
<sequence length="283" mass="32465">MSVEELKNQGNQAFKAGNYKESVRIYNSAIMLDPGNAVLYSNKAMAYIKLKDWHGTLATCNQALSSTEPDDKTKIKLLWRKSIALQELDRFSEAKDALQKAIQLDPNNKTLTQDLESLEDKIKQLDAELIEIPIQFADSLPPKYMPRKKFFKVEESDIPPVPELERFPRSPTALFLSELSKKQPSEREQYYKYVLQMDSSVYTGLFERSGLDSNFLEFYVEAATNYLASSDDRFLENIIKHLEAFVKTPRFSIASMFISTSQVDTLFNLLKAKTAKDLRSIWT</sequence>
<dbReference type="InterPro" id="IPR019734">
    <property type="entry name" value="TPR_rpt"/>
</dbReference>
<dbReference type="PANTHER" id="PTHR46423">
    <property type="entry name" value="RNA POLYMERASE II-ASSOCIATED PROTEIN 3"/>
    <property type="match status" value="1"/>
</dbReference>